<evidence type="ECO:0000256" key="4">
    <source>
        <dbReference type="SAM" id="MobiDB-lite"/>
    </source>
</evidence>
<accession>A0A1Y1WST8</accession>
<keyword evidence="1 5" id="KW-0732">Signal</keyword>
<evidence type="ECO:0000256" key="5">
    <source>
        <dbReference type="SAM" id="SignalP"/>
    </source>
</evidence>
<evidence type="ECO:0000256" key="3">
    <source>
        <dbReference type="ARBA" id="ARBA00022801"/>
    </source>
</evidence>
<dbReference type="InterPro" id="IPR009034">
    <property type="entry name" value="Dockerin_dom_fun_sf"/>
</dbReference>
<dbReference type="STRING" id="1754192.A0A1Y1WST8"/>
<dbReference type="OrthoDB" id="10427298at2759"/>
<evidence type="ECO:0000313" key="8">
    <source>
        <dbReference type="Proteomes" id="UP000193944"/>
    </source>
</evidence>
<feature type="chain" id="PRO_5013141439" description="CBM10 domain-containing protein" evidence="5">
    <location>
        <begin position="17"/>
        <end position="677"/>
    </location>
</feature>
<feature type="signal peptide" evidence="5">
    <location>
        <begin position="1"/>
        <end position="16"/>
    </location>
</feature>
<organism evidence="7 8">
    <name type="scientific">Anaeromyces robustus</name>
    <dbReference type="NCBI Taxonomy" id="1754192"/>
    <lineage>
        <taxon>Eukaryota</taxon>
        <taxon>Fungi</taxon>
        <taxon>Fungi incertae sedis</taxon>
        <taxon>Chytridiomycota</taxon>
        <taxon>Chytridiomycota incertae sedis</taxon>
        <taxon>Neocallimastigomycetes</taxon>
        <taxon>Neocallimastigales</taxon>
        <taxon>Neocallimastigaceae</taxon>
        <taxon>Anaeromyces</taxon>
    </lineage>
</organism>
<dbReference type="InterPro" id="IPR002883">
    <property type="entry name" value="CBM10/Dockerin_dom"/>
</dbReference>
<proteinExistence type="predicted"/>
<dbReference type="InterPro" id="IPR014867">
    <property type="entry name" value="Spore_coat_CotH_CotH2/3/7"/>
</dbReference>
<comment type="caution">
    <text evidence="7">The sequence shown here is derived from an EMBL/GenBank/DDBJ whole genome shotgun (WGS) entry which is preliminary data.</text>
</comment>
<reference evidence="7 8" key="2">
    <citation type="submission" date="2016-08" db="EMBL/GenBank/DDBJ databases">
        <title>Pervasive Adenine N6-methylation of Active Genes in Fungi.</title>
        <authorList>
            <consortium name="DOE Joint Genome Institute"/>
            <person name="Mondo S.J."/>
            <person name="Dannebaum R.O."/>
            <person name="Kuo R.C."/>
            <person name="Labutti K."/>
            <person name="Haridas S."/>
            <person name="Kuo A."/>
            <person name="Salamov A."/>
            <person name="Ahrendt S.R."/>
            <person name="Lipzen A."/>
            <person name="Sullivan W."/>
            <person name="Andreopoulos W.B."/>
            <person name="Clum A."/>
            <person name="Lindquist E."/>
            <person name="Daum C."/>
            <person name="Ramamoorthy G.K."/>
            <person name="Gryganskyi A."/>
            <person name="Culley D."/>
            <person name="Magnuson J.K."/>
            <person name="James T.Y."/>
            <person name="O'Malley M.A."/>
            <person name="Stajich J.E."/>
            <person name="Spatafora J.W."/>
            <person name="Visel A."/>
            <person name="Grigoriev I.V."/>
        </authorList>
    </citation>
    <scope>NUCLEOTIDE SEQUENCE [LARGE SCALE GENOMIC DNA]</scope>
    <source>
        <strain evidence="7 8">S4</strain>
    </source>
</reference>
<feature type="domain" description="CBM10" evidence="6">
    <location>
        <begin position="18"/>
        <end position="51"/>
    </location>
</feature>
<sequence>MKYIILVSLLIVGTFASECHPKYDCCKGCHTILTDEEGNWGVENKQWCFINNEKCSNEKDNEINKYPVCNGCKVYYTDKNGNWGVENKQWCFIDNKKCSDEEDNEISKYPVCNGCKVYYTDKKGNWGVENKQWCFIDNDKCKLVDENQNNTPTEPHNEEPGKEDENKNDKPEDHKNIVPIIYITSKTGTNNFVDDPITNHVSNITHYGMEKPPYPYYEECTFTVEDENGEKVMENVKGKAKARGNWTTLYVKKSIRINFDKKQSMLGLNNNAKFKNWLLLAEYKDNSLLRSKTSFELSRDILAEDNLYVSDSKYVEVVINGEYYGVYLLVEVQQINKGRVDITKAKDGYTGTDIGYLLEYDTVYAQYEDKLQSINMRYHNNDFIIPYDGLDGYSWEDYFNFGMEEIEAKAATDPNFEFINVASSQEYIDNVLNMSIKSDIYNQEQHDFITNYINNVYNIIYEAAYNKHTLKFNEDYTDIVDAPEFTPREAIENVIDINSLVDMYIISELTCDADLYFSSFYMDVDFGKDGSKKLRFEAPWDFDSGLGNRKSCLNGSGFFAGNINEDQNVPGKYQINPWLAITMYEDWYQDLIKAKWTKLYDNGVFSHTVENIHSNLQKYNEVFKRDYAKWDNEVRREAIGTELAHQEMESRSAAESAAYLAEWMEARVDFMNNHWHQ</sequence>
<dbReference type="Pfam" id="PF08757">
    <property type="entry name" value="CotH"/>
    <property type="match status" value="1"/>
</dbReference>
<dbReference type="AlphaFoldDB" id="A0A1Y1WST8"/>
<dbReference type="Gene3D" id="3.90.1220.10">
    <property type="entry name" value="Cellulose docking domain, dockering"/>
    <property type="match status" value="3"/>
</dbReference>
<keyword evidence="2" id="KW-0677">Repeat</keyword>
<feature type="compositionally biased region" description="Basic and acidic residues" evidence="4">
    <location>
        <begin position="155"/>
        <end position="174"/>
    </location>
</feature>
<keyword evidence="3" id="KW-0378">Hydrolase</keyword>
<dbReference type="Pfam" id="PF02013">
    <property type="entry name" value="CBM_10"/>
    <property type="match status" value="3"/>
</dbReference>
<name>A0A1Y1WST8_9FUNG</name>
<feature type="domain" description="CBM10" evidence="6">
    <location>
        <begin position="97"/>
        <end position="137"/>
    </location>
</feature>
<reference evidence="7 8" key="1">
    <citation type="submission" date="2016-08" db="EMBL/GenBank/DDBJ databases">
        <title>A Parts List for Fungal Cellulosomes Revealed by Comparative Genomics.</title>
        <authorList>
            <consortium name="DOE Joint Genome Institute"/>
            <person name="Haitjema C.H."/>
            <person name="Gilmore S.P."/>
            <person name="Henske J.K."/>
            <person name="Solomon K.V."/>
            <person name="De Groot R."/>
            <person name="Kuo A."/>
            <person name="Mondo S.J."/>
            <person name="Salamov A.A."/>
            <person name="Labutti K."/>
            <person name="Zhao Z."/>
            <person name="Chiniquy J."/>
            <person name="Barry K."/>
            <person name="Brewer H.M."/>
            <person name="Purvine S.O."/>
            <person name="Wright A.T."/>
            <person name="Boxma B."/>
            <person name="Van Alen T."/>
            <person name="Hackstein J.H."/>
            <person name="Baker S.E."/>
            <person name="Grigoriev I.V."/>
            <person name="O'Malley M.A."/>
        </authorList>
    </citation>
    <scope>NUCLEOTIDE SEQUENCE [LARGE SCALE GENOMIC DNA]</scope>
    <source>
        <strain evidence="7 8">S4</strain>
    </source>
</reference>
<evidence type="ECO:0000256" key="2">
    <source>
        <dbReference type="ARBA" id="ARBA00022737"/>
    </source>
</evidence>
<keyword evidence="8" id="KW-1185">Reference proteome</keyword>
<protein>
    <recommendedName>
        <fullName evidence="6">CBM10 domain-containing protein</fullName>
    </recommendedName>
</protein>
<dbReference type="PROSITE" id="PS51763">
    <property type="entry name" value="CBM10"/>
    <property type="match status" value="3"/>
</dbReference>
<evidence type="ECO:0000313" key="7">
    <source>
        <dbReference type="EMBL" id="ORX76597.1"/>
    </source>
</evidence>
<gene>
    <name evidence="7" type="ORF">BCR32DRAFT_303413</name>
</gene>
<feature type="domain" description="CBM10" evidence="6">
    <location>
        <begin position="54"/>
        <end position="94"/>
    </location>
</feature>
<dbReference type="EMBL" id="MCFG01000290">
    <property type="protein sequence ID" value="ORX76597.1"/>
    <property type="molecule type" value="Genomic_DNA"/>
</dbReference>
<dbReference type="GO" id="GO:0016787">
    <property type="term" value="F:hydrolase activity"/>
    <property type="evidence" value="ECO:0007669"/>
    <property type="project" value="UniProtKB-KW"/>
</dbReference>
<dbReference type="Proteomes" id="UP000193944">
    <property type="component" value="Unassembled WGS sequence"/>
</dbReference>
<evidence type="ECO:0000256" key="1">
    <source>
        <dbReference type="ARBA" id="ARBA00022729"/>
    </source>
</evidence>
<dbReference type="SUPFAM" id="SSF64571">
    <property type="entry name" value="Cellulose docking domain, dockering"/>
    <property type="match status" value="3"/>
</dbReference>
<evidence type="ECO:0000259" key="6">
    <source>
        <dbReference type="PROSITE" id="PS51763"/>
    </source>
</evidence>
<feature type="region of interest" description="Disordered" evidence="4">
    <location>
        <begin position="145"/>
        <end position="174"/>
    </location>
</feature>